<accession>A0A4V6MFH5</accession>
<keyword evidence="2" id="KW-1185">Reference proteome</keyword>
<gene>
    <name evidence="1" type="ORF">BDD14_6532</name>
</gene>
<sequence length="76" mass="8836">MPAPLRKSDSKTQKLLQAEFERLSRQERTPNELMIERFLQCPEAQKCSKITASLIGRQRYVDRPIPTPSALLPWLQ</sequence>
<evidence type="ECO:0000313" key="2">
    <source>
        <dbReference type="Proteomes" id="UP000292958"/>
    </source>
</evidence>
<dbReference type="AlphaFoldDB" id="A0A4V6MFH5"/>
<reference evidence="1 2" key="1">
    <citation type="submission" date="2019-02" db="EMBL/GenBank/DDBJ databases">
        <title>Genomic Encyclopedia of Archaeal and Bacterial Type Strains, Phase II (KMG-II): from individual species to whole genera.</title>
        <authorList>
            <person name="Goeker M."/>
        </authorList>
    </citation>
    <scope>NUCLEOTIDE SEQUENCE [LARGE SCALE GENOMIC DNA]</scope>
    <source>
        <strain evidence="1 2">DSM 18101</strain>
    </source>
</reference>
<dbReference type="Proteomes" id="UP000292958">
    <property type="component" value="Unassembled WGS sequence"/>
</dbReference>
<comment type="caution">
    <text evidence="1">The sequence shown here is derived from an EMBL/GenBank/DDBJ whole genome shotgun (WGS) entry which is preliminary data.</text>
</comment>
<protein>
    <submittedName>
        <fullName evidence="1">Uncharacterized protein</fullName>
    </submittedName>
</protein>
<name>A0A4V6MFH5_9BACT</name>
<dbReference type="EMBL" id="SHKW01000008">
    <property type="protein sequence ID" value="RZU28946.1"/>
    <property type="molecule type" value="Genomic_DNA"/>
</dbReference>
<evidence type="ECO:0000313" key="1">
    <source>
        <dbReference type="EMBL" id="RZU28946.1"/>
    </source>
</evidence>
<proteinExistence type="predicted"/>
<organism evidence="1 2">
    <name type="scientific">Edaphobacter modestus</name>
    <dbReference type="NCBI Taxonomy" id="388466"/>
    <lineage>
        <taxon>Bacteria</taxon>
        <taxon>Pseudomonadati</taxon>
        <taxon>Acidobacteriota</taxon>
        <taxon>Terriglobia</taxon>
        <taxon>Terriglobales</taxon>
        <taxon>Acidobacteriaceae</taxon>
        <taxon>Edaphobacter</taxon>
    </lineage>
</organism>